<evidence type="ECO:0000256" key="7">
    <source>
        <dbReference type="ARBA" id="ARBA00023277"/>
    </source>
</evidence>
<sequence length="423" mass="47310">MEVKMIALILGGGAGSRLYPLTEQRSKPAVPIAGKYRLIDIPISNCLNSGVRRMFVVTQFNSASLNQHIKNTYTFDMFTHGFVDILAAEQTPNSPNWFQGTADAVRQSMHHMVNHDFDYILVLSGDQLYQMDFKELAFYHLDKGADLTIATIPVVAKEASEFGILKVNQDQYIEDFTEKPKKDVLPAWRSPLEEKYTSKGKEYLASMGIYVFKREVLERLFEENPDATDFGKEIIPYAINNNFKVASYAFDSYWTDIGTIASFFEANIALTDPIPDFNLFDKNATVFTRPRPLAPSKIYGTFFNRTLVAEGCIIHAKKIDKAIVGIRSRIGEGTEINNAILMGADYYESLEQIEAAEIPMGIGKDCYIENAIVDKNCSIGHNVIIKGHHSLGDMETSTYVIRDGIVVLKKKAVIPNGTKIGLA</sequence>
<reference key="2">
    <citation type="submission" date="2011-04" db="EMBL/GenBank/DDBJ databases">
        <title>Complete sequence of chromosome of Haliscomenobacter hydrossis DSM 1100.</title>
        <authorList>
            <consortium name="US DOE Joint Genome Institute (JGI-PGF)"/>
            <person name="Lucas S."/>
            <person name="Han J."/>
            <person name="Lapidus A."/>
            <person name="Bruce D."/>
            <person name="Goodwin L."/>
            <person name="Pitluck S."/>
            <person name="Peters L."/>
            <person name="Kyrpides N."/>
            <person name="Mavromatis K."/>
            <person name="Ivanova N."/>
            <person name="Ovchinnikova G."/>
            <person name="Pagani I."/>
            <person name="Daligault H."/>
            <person name="Detter J.C."/>
            <person name="Han C."/>
            <person name="Land M."/>
            <person name="Hauser L."/>
            <person name="Markowitz V."/>
            <person name="Cheng J.-F."/>
            <person name="Hugenholtz P."/>
            <person name="Woyke T."/>
            <person name="Wu D."/>
            <person name="Verbarg S."/>
            <person name="Frueling A."/>
            <person name="Brambilla E."/>
            <person name="Klenk H.-P."/>
            <person name="Eisen J.A."/>
        </authorList>
    </citation>
    <scope>NUCLEOTIDE SEQUENCE</scope>
    <source>
        <strain>DSM 1100</strain>
    </source>
</reference>
<comment type="similarity">
    <text evidence="1">Belongs to the bacterial/plant glucose-1-phosphate adenylyltransferase family.</text>
</comment>
<evidence type="ECO:0000256" key="6">
    <source>
        <dbReference type="ARBA" id="ARBA00022840"/>
    </source>
</evidence>
<protein>
    <recommendedName>
        <fullName evidence="8">Glucose-1-phosphate adenylyltransferase</fullName>
        <ecNumber evidence="8">2.7.7.27</ecNumber>
    </recommendedName>
</protein>
<dbReference type="STRING" id="760192.Halhy_4131"/>
<dbReference type="HOGENOM" id="CLU_029499_14_4_10"/>
<dbReference type="InterPro" id="IPR005835">
    <property type="entry name" value="NTP_transferase_dom"/>
</dbReference>
<dbReference type="Pfam" id="PF00483">
    <property type="entry name" value="NTP_transferase"/>
    <property type="match status" value="1"/>
</dbReference>
<evidence type="ECO:0000313" key="11">
    <source>
        <dbReference type="Proteomes" id="UP000008461"/>
    </source>
</evidence>
<feature type="domain" description="Nucleotidyl transferase" evidence="9">
    <location>
        <begin position="7"/>
        <end position="271"/>
    </location>
</feature>
<evidence type="ECO:0000313" key="10">
    <source>
        <dbReference type="EMBL" id="AEE51977.1"/>
    </source>
</evidence>
<keyword evidence="5" id="KW-0547">Nucleotide-binding</keyword>
<dbReference type="SUPFAM" id="SSF53448">
    <property type="entry name" value="Nucleotide-diphospho-sugar transferases"/>
    <property type="match status" value="1"/>
</dbReference>
<dbReference type="GO" id="GO:0005978">
    <property type="term" value="P:glycogen biosynthetic process"/>
    <property type="evidence" value="ECO:0007669"/>
    <property type="project" value="UniProtKB-UniRule"/>
</dbReference>
<dbReference type="KEGG" id="hhy:Halhy_4131"/>
<dbReference type="PROSITE" id="PS00809">
    <property type="entry name" value="ADP_GLC_PYROPHOSPH_2"/>
    <property type="match status" value="1"/>
</dbReference>
<reference evidence="10 11" key="1">
    <citation type="journal article" date="2011" name="Stand. Genomic Sci.">
        <title>Complete genome sequence of Haliscomenobacter hydrossis type strain (O).</title>
        <authorList>
            <consortium name="US DOE Joint Genome Institute (JGI-PGF)"/>
            <person name="Daligault H."/>
            <person name="Lapidus A."/>
            <person name="Zeytun A."/>
            <person name="Nolan M."/>
            <person name="Lucas S."/>
            <person name="Del Rio T.G."/>
            <person name="Tice H."/>
            <person name="Cheng J.F."/>
            <person name="Tapia R."/>
            <person name="Han C."/>
            <person name="Goodwin L."/>
            <person name="Pitluck S."/>
            <person name="Liolios K."/>
            <person name="Pagani I."/>
            <person name="Ivanova N."/>
            <person name="Huntemann M."/>
            <person name="Mavromatis K."/>
            <person name="Mikhailova N."/>
            <person name="Pati A."/>
            <person name="Chen A."/>
            <person name="Palaniappan K."/>
            <person name="Land M."/>
            <person name="Hauser L."/>
            <person name="Brambilla E.M."/>
            <person name="Rohde M."/>
            <person name="Verbarg S."/>
            <person name="Goker M."/>
            <person name="Bristow J."/>
            <person name="Eisen J.A."/>
            <person name="Markowitz V."/>
            <person name="Hugenholtz P."/>
            <person name="Kyrpides N.C."/>
            <person name="Klenk H.P."/>
            <person name="Woyke T."/>
        </authorList>
    </citation>
    <scope>NUCLEOTIDE SEQUENCE [LARGE SCALE GENOMIC DNA]</scope>
    <source>
        <strain evidence="11">ATCC 27775 / DSM 1100 / LMG 10767 / O</strain>
    </source>
</reference>
<dbReference type="OrthoDB" id="9801810at2"/>
<dbReference type="Pfam" id="PF25247">
    <property type="entry name" value="LbH_GLGC"/>
    <property type="match status" value="1"/>
</dbReference>
<evidence type="ECO:0000256" key="2">
    <source>
        <dbReference type="ARBA" id="ARBA00022600"/>
    </source>
</evidence>
<dbReference type="GO" id="GO:0005524">
    <property type="term" value="F:ATP binding"/>
    <property type="evidence" value="ECO:0007669"/>
    <property type="project" value="UniProtKB-KW"/>
</dbReference>
<dbReference type="CDD" id="cd02508">
    <property type="entry name" value="ADP_Glucose_PP"/>
    <property type="match status" value="1"/>
</dbReference>
<dbReference type="eggNOG" id="COG0448">
    <property type="taxonomic scope" value="Bacteria"/>
</dbReference>
<dbReference type="NCBIfam" id="NF002772">
    <property type="entry name" value="PRK02862.1"/>
    <property type="match status" value="1"/>
</dbReference>
<dbReference type="InterPro" id="IPR011831">
    <property type="entry name" value="ADP-Glc_PPase"/>
</dbReference>
<dbReference type="Proteomes" id="UP000008461">
    <property type="component" value="Chromosome"/>
</dbReference>
<dbReference type="Gene3D" id="3.90.550.10">
    <property type="entry name" value="Spore Coat Polysaccharide Biosynthesis Protein SpsA, Chain A"/>
    <property type="match status" value="1"/>
</dbReference>
<keyword evidence="6" id="KW-0067">ATP-binding</keyword>
<keyword evidence="4 10" id="KW-0548">Nucleotidyltransferase</keyword>
<dbReference type="SUPFAM" id="SSF51161">
    <property type="entry name" value="Trimeric LpxA-like enzymes"/>
    <property type="match status" value="1"/>
</dbReference>
<keyword evidence="3 10" id="KW-0808">Transferase</keyword>
<evidence type="ECO:0000259" key="9">
    <source>
        <dbReference type="Pfam" id="PF00483"/>
    </source>
</evidence>
<dbReference type="RefSeq" id="WP_013766515.1">
    <property type="nucleotide sequence ID" value="NC_015510.1"/>
</dbReference>
<dbReference type="PANTHER" id="PTHR43523:SF12">
    <property type="entry name" value="GLUCOSE-1-PHOSPHATE ADENYLYLTRANSFERASE LARGE SUBUNIT 1, CHLOROPLASTIC-RELATED"/>
    <property type="match status" value="1"/>
</dbReference>
<evidence type="ECO:0000256" key="3">
    <source>
        <dbReference type="ARBA" id="ARBA00022679"/>
    </source>
</evidence>
<dbReference type="CDD" id="cd04651">
    <property type="entry name" value="LbH_G1P_AT_C"/>
    <property type="match status" value="1"/>
</dbReference>
<dbReference type="InterPro" id="IPR029044">
    <property type="entry name" value="Nucleotide-diphossugar_trans"/>
</dbReference>
<proteinExistence type="inferred from homology"/>
<dbReference type="PROSITE" id="PS00808">
    <property type="entry name" value="ADP_GLC_PYROPHOSPH_1"/>
    <property type="match status" value="1"/>
</dbReference>
<dbReference type="EMBL" id="CP002691">
    <property type="protein sequence ID" value="AEE51977.1"/>
    <property type="molecule type" value="Genomic_DNA"/>
</dbReference>
<dbReference type="NCBIfam" id="TIGR02091">
    <property type="entry name" value="glgC"/>
    <property type="match status" value="1"/>
</dbReference>
<organism evidence="10 11">
    <name type="scientific">Haliscomenobacter hydrossis (strain ATCC 27775 / DSM 1100 / LMG 10767 / O)</name>
    <dbReference type="NCBI Taxonomy" id="760192"/>
    <lineage>
        <taxon>Bacteria</taxon>
        <taxon>Pseudomonadati</taxon>
        <taxon>Bacteroidota</taxon>
        <taxon>Saprospiria</taxon>
        <taxon>Saprospirales</taxon>
        <taxon>Haliscomenobacteraceae</taxon>
        <taxon>Haliscomenobacter</taxon>
    </lineage>
</organism>
<dbReference type="PROSITE" id="PS00810">
    <property type="entry name" value="ADP_GLC_PYROPHOSPH_3"/>
    <property type="match status" value="1"/>
</dbReference>
<evidence type="ECO:0000256" key="5">
    <source>
        <dbReference type="ARBA" id="ARBA00022741"/>
    </source>
</evidence>
<name>F4L4H6_HALH1</name>
<evidence type="ECO:0000256" key="1">
    <source>
        <dbReference type="ARBA" id="ARBA00010443"/>
    </source>
</evidence>
<evidence type="ECO:0000256" key="8">
    <source>
        <dbReference type="NCBIfam" id="TIGR02091"/>
    </source>
</evidence>
<keyword evidence="2" id="KW-0321">Glycogen metabolism</keyword>
<accession>F4L4H6</accession>
<keyword evidence="11" id="KW-1185">Reference proteome</keyword>
<keyword evidence="7" id="KW-0119">Carbohydrate metabolism</keyword>
<dbReference type="GO" id="GO:0008878">
    <property type="term" value="F:glucose-1-phosphate adenylyltransferase activity"/>
    <property type="evidence" value="ECO:0007669"/>
    <property type="project" value="UniProtKB-UniRule"/>
</dbReference>
<gene>
    <name evidence="10" type="ordered locus">Halhy_4131</name>
</gene>
<evidence type="ECO:0000256" key="4">
    <source>
        <dbReference type="ARBA" id="ARBA00022695"/>
    </source>
</evidence>
<dbReference type="EC" id="2.7.7.27" evidence="8"/>
<dbReference type="AlphaFoldDB" id="F4L4H6"/>
<dbReference type="Gene3D" id="2.160.10.10">
    <property type="entry name" value="Hexapeptide repeat proteins"/>
    <property type="match status" value="1"/>
</dbReference>
<dbReference type="InterPro" id="IPR011004">
    <property type="entry name" value="Trimer_LpxA-like_sf"/>
</dbReference>
<dbReference type="PANTHER" id="PTHR43523">
    <property type="entry name" value="GLUCOSE-1-PHOSPHATE ADENYLYLTRANSFERASE-RELATED"/>
    <property type="match status" value="1"/>
</dbReference>
<dbReference type="InterPro" id="IPR005836">
    <property type="entry name" value="ADP_Glu_pyroP_CS"/>
</dbReference>